<keyword evidence="5" id="KW-0479">Metal-binding</keyword>
<dbReference type="EMBL" id="VFJC01000027">
    <property type="protein sequence ID" value="KAB5523663.1"/>
    <property type="molecule type" value="Genomic_DNA"/>
</dbReference>
<feature type="transmembrane region" description="Helical" evidence="8">
    <location>
        <begin position="107"/>
        <end position="131"/>
    </location>
</feature>
<keyword evidence="8" id="KW-0812">Transmembrane</keyword>
<dbReference type="InterPro" id="IPR006629">
    <property type="entry name" value="LITAF"/>
</dbReference>
<evidence type="ECO:0000256" key="2">
    <source>
        <dbReference type="ARBA" id="ARBA00004414"/>
    </source>
</evidence>
<keyword evidence="8" id="KW-1133">Transmembrane helix</keyword>
<evidence type="ECO:0000313" key="11">
    <source>
        <dbReference type="Proteomes" id="UP000327468"/>
    </source>
</evidence>
<dbReference type="PANTHER" id="PTHR23292:SF45">
    <property type="entry name" value="LIPOPOLYSACCHARIDE-INDUCED TUMOR NECROSIS FACTOR-ALPHA FACTOR HOMOLOG"/>
    <property type="match status" value="1"/>
</dbReference>
<evidence type="ECO:0000256" key="6">
    <source>
        <dbReference type="ARBA" id="ARBA00022833"/>
    </source>
</evidence>
<dbReference type="InterPro" id="IPR037519">
    <property type="entry name" value="LITAF_fam"/>
</dbReference>
<dbReference type="GO" id="GO:0098560">
    <property type="term" value="C:cytoplasmic side of late endosome membrane"/>
    <property type="evidence" value="ECO:0007669"/>
    <property type="project" value="TreeGrafter"/>
</dbReference>
<accession>A0A5N5K1L0</accession>
<evidence type="ECO:0000259" key="9">
    <source>
        <dbReference type="PROSITE" id="PS51837"/>
    </source>
</evidence>
<dbReference type="SMART" id="SM00714">
    <property type="entry name" value="LITAF"/>
    <property type="match status" value="1"/>
</dbReference>
<evidence type="ECO:0000313" key="10">
    <source>
        <dbReference type="EMBL" id="KAB5523663.1"/>
    </source>
</evidence>
<dbReference type="PROSITE" id="PS51837">
    <property type="entry name" value="LITAF"/>
    <property type="match status" value="1"/>
</dbReference>
<keyword evidence="6" id="KW-0862">Zinc</keyword>
<dbReference type="GO" id="GO:0008270">
    <property type="term" value="F:zinc ion binding"/>
    <property type="evidence" value="ECO:0007669"/>
    <property type="project" value="TreeGrafter"/>
</dbReference>
<dbReference type="AlphaFoldDB" id="A0A5N5K1L0"/>
<dbReference type="GO" id="GO:0098574">
    <property type="term" value="C:cytoplasmic side of lysosomal membrane"/>
    <property type="evidence" value="ECO:0007669"/>
    <property type="project" value="TreeGrafter"/>
</dbReference>
<keyword evidence="7 8" id="KW-0472">Membrane</keyword>
<sequence length="154" mass="16789">MEFNPPPPYPGPIDPTPGAAYPPLSVVQDTVYPAPPKYSTTVVQPAPMIMQPELTVVQPTTVIQTQPALMVVNPVVVQSALTETPAPMMCTYCHQQIVTVTNPTTGLLVWTISGVLFLLGIWPCCLIPFCVDSCKDVQHKCPSCGNVLHIYRRM</sequence>
<keyword evidence="11" id="KW-1185">Reference proteome</keyword>
<dbReference type="Pfam" id="PF10601">
    <property type="entry name" value="zf-LITAF-like"/>
    <property type="match status" value="1"/>
</dbReference>
<reference evidence="10 11" key="1">
    <citation type="submission" date="2019-06" db="EMBL/GenBank/DDBJ databases">
        <title>A chromosome-scale genome assembly of the striped catfish, Pangasianodon hypophthalmus.</title>
        <authorList>
            <person name="Wen M."/>
            <person name="Zahm M."/>
            <person name="Roques C."/>
            <person name="Cabau C."/>
            <person name="Klopp C."/>
            <person name="Donnadieu C."/>
            <person name="Jouanno E."/>
            <person name="Avarre J.-C."/>
            <person name="Campet M."/>
            <person name="Ha T.T.T."/>
            <person name="Dugue R."/>
            <person name="Lampietro C."/>
            <person name="Louis A."/>
            <person name="Herpin A."/>
            <person name="Echchiki A."/>
            <person name="Berthelot C."/>
            <person name="Parey E."/>
            <person name="Roest-Crollius H."/>
            <person name="Braasch I."/>
            <person name="Postlethwait J."/>
            <person name="Bobe J."/>
            <person name="Montfort J."/>
            <person name="Bouchez O."/>
            <person name="Begum T."/>
            <person name="Schartl M."/>
            <person name="Guiguen Y."/>
        </authorList>
    </citation>
    <scope>NUCLEOTIDE SEQUENCE [LARGE SCALE GENOMIC DNA]</scope>
    <source>
        <strain evidence="10 11">Indonesia</strain>
        <tissue evidence="10">Blood</tissue>
    </source>
</reference>
<comment type="caution">
    <text evidence="10">The sequence shown here is derived from an EMBL/GenBank/DDBJ whole genome shotgun (WGS) entry which is preliminary data.</text>
</comment>
<feature type="domain" description="LITAF" evidence="9">
    <location>
        <begin position="67"/>
        <end position="153"/>
    </location>
</feature>
<evidence type="ECO:0000256" key="4">
    <source>
        <dbReference type="ARBA" id="ARBA00005975"/>
    </source>
</evidence>
<name>A0A5N5K1L0_PANHP</name>
<dbReference type="PANTHER" id="PTHR23292">
    <property type="entry name" value="LIPOPOLYSACCHARIDE-INDUCED TUMOR NECROSIS FACTOR-ALPHA FACTOR"/>
    <property type="match status" value="1"/>
</dbReference>
<evidence type="ECO:0000256" key="3">
    <source>
        <dbReference type="ARBA" id="ARBA00004630"/>
    </source>
</evidence>
<gene>
    <name evidence="10" type="ORF">PHYPO_G00155150</name>
</gene>
<evidence type="ECO:0000256" key="1">
    <source>
        <dbReference type="ARBA" id="ARBA00004125"/>
    </source>
</evidence>
<evidence type="ECO:0000256" key="8">
    <source>
        <dbReference type="SAM" id="Phobius"/>
    </source>
</evidence>
<proteinExistence type="inferred from homology"/>
<dbReference type="Proteomes" id="UP000327468">
    <property type="component" value="Chromosome 26"/>
</dbReference>
<dbReference type="GO" id="GO:0005634">
    <property type="term" value="C:nucleus"/>
    <property type="evidence" value="ECO:0007669"/>
    <property type="project" value="TreeGrafter"/>
</dbReference>
<evidence type="ECO:0000256" key="7">
    <source>
        <dbReference type="ARBA" id="ARBA00023136"/>
    </source>
</evidence>
<organism evidence="10 11">
    <name type="scientific">Pangasianodon hypophthalmus</name>
    <name type="common">Striped catfish</name>
    <name type="synonym">Helicophagus hypophthalmus</name>
    <dbReference type="NCBI Taxonomy" id="310915"/>
    <lineage>
        <taxon>Eukaryota</taxon>
        <taxon>Metazoa</taxon>
        <taxon>Chordata</taxon>
        <taxon>Craniata</taxon>
        <taxon>Vertebrata</taxon>
        <taxon>Euteleostomi</taxon>
        <taxon>Actinopterygii</taxon>
        <taxon>Neopterygii</taxon>
        <taxon>Teleostei</taxon>
        <taxon>Ostariophysi</taxon>
        <taxon>Siluriformes</taxon>
        <taxon>Pangasiidae</taxon>
        <taxon>Pangasianodon</taxon>
    </lineage>
</organism>
<comment type="similarity">
    <text evidence="4">Belongs to the CDIP1/LITAF family.</text>
</comment>
<protein>
    <recommendedName>
        <fullName evidence="9">LITAF domain-containing protein</fullName>
    </recommendedName>
</protein>
<comment type="subcellular location">
    <subcellularLocation>
        <location evidence="1">Endosome membrane</location>
        <topology evidence="1">Peripheral membrane protein</topology>
        <orientation evidence="1">Cytoplasmic side</orientation>
    </subcellularLocation>
    <subcellularLocation>
        <location evidence="2">Late endosome membrane</location>
    </subcellularLocation>
    <subcellularLocation>
        <location evidence="3">Lysosome membrane</location>
        <topology evidence="3">Peripheral membrane protein</topology>
        <orientation evidence="3">Cytoplasmic side</orientation>
    </subcellularLocation>
</comment>
<evidence type="ECO:0000256" key="5">
    <source>
        <dbReference type="ARBA" id="ARBA00022723"/>
    </source>
</evidence>